<dbReference type="EMBL" id="HAEH01008714">
    <property type="protein sequence ID" value="SBR85247.1"/>
    <property type="molecule type" value="Transcribed_RNA"/>
</dbReference>
<accession>A0A1A8PW54</accession>
<organism evidence="1">
    <name type="scientific">Nothobranchius rachovii</name>
    <name type="common">bluefin notho</name>
    <dbReference type="NCBI Taxonomy" id="451742"/>
    <lineage>
        <taxon>Eukaryota</taxon>
        <taxon>Metazoa</taxon>
        <taxon>Chordata</taxon>
        <taxon>Craniata</taxon>
        <taxon>Vertebrata</taxon>
        <taxon>Euteleostomi</taxon>
        <taxon>Actinopterygii</taxon>
        <taxon>Neopterygii</taxon>
        <taxon>Teleostei</taxon>
        <taxon>Neoteleostei</taxon>
        <taxon>Acanthomorphata</taxon>
        <taxon>Ovalentaria</taxon>
        <taxon>Atherinomorphae</taxon>
        <taxon>Cyprinodontiformes</taxon>
        <taxon>Nothobranchiidae</taxon>
        <taxon>Nothobranchius</taxon>
    </lineage>
</organism>
<reference evidence="1" key="1">
    <citation type="submission" date="2016-05" db="EMBL/GenBank/DDBJ databases">
        <authorList>
            <person name="Lavstsen T."/>
            <person name="Jespersen J.S."/>
        </authorList>
    </citation>
    <scope>NUCLEOTIDE SEQUENCE</scope>
    <source>
        <tissue evidence="1">Brain</tissue>
    </source>
</reference>
<name>A0A1A8PW54_9TELE</name>
<evidence type="ECO:0000313" key="1">
    <source>
        <dbReference type="EMBL" id="SBR85247.1"/>
    </source>
</evidence>
<feature type="non-terminal residue" evidence="1">
    <location>
        <position position="69"/>
    </location>
</feature>
<feature type="non-terminal residue" evidence="1">
    <location>
        <position position="1"/>
    </location>
</feature>
<sequence>REEVSYLLNRIFHSVSQEVSGHVTEAGPEETCSLMFRLFERDQTGSVSAQSVKTALIALSADNLLQKYT</sequence>
<dbReference type="InterPro" id="IPR011992">
    <property type="entry name" value="EF-hand-dom_pair"/>
</dbReference>
<dbReference type="AlphaFoldDB" id="A0A1A8PW54"/>
<proteinExistence type="predicted"/>
<reference evidence="1" key="2">
    <citation type="submission" date="2016-06" db="EMBL/GenBank/DDBJ databases">
        <title>The genome of a short-lived fish provides insights into sex chromosome evolution and the genetic control of aging.</title>
        <authorList>
            <person name="Reichwald K."/>
            <person name="Felder M."/>
            <person name="Petzold A."/>
            <person name="Koch P."/>
            <person name="Groth M."/>
            <person name="Platzer M."/>
        </authorList>
    </citation>
    <scope>NUCLEOTIDE SEQUENCE</scope>
    <source>
        <tissue evidence="1">Brain</tissue>
    </source>
</reference>
<gene>
    <name evidence="1" type="primary">DYTN</name>
</gene>
<dbReference type="SUPFAM" id="SSF47473">
    <property type="entry name" value="EF-hand"/>
    <property type="match status" value="1"/>
</dbReference>
<protein>
    <submittedName>
        <fullName evidence="1">Dystrotelin</fullName>
    </submittedName>
</protein>